<dbReference type="InterPro" id="IPR009097">
    <property type="entry name" value="Cyclic_Pdiesterase"/>
</dbReference>
<protein>
    <submittedName>
        <fullName evidence="1">RNA ligase/cyclic nucleotide phosphodiesterase</fullName>
    </submittedName>
</protein>
<comment type="caution">
    <text evidence="1">The sequence shown here is derived from an EMBL/GenBank/DDBJ whole genome shotgun (WGS) entry which is preliminary data.</text>
</comment>
<gene>
    <name evidence="1" type="ORF">BJ875DRAFT_372288</name>
</gene>
<dbReference type="GO" id="GO:0016874">
    <property type="term" value="F:ligase activity"/>
    <property type="evidence" value="ECO:0007669"/>
    <property type="project" value="UniProtKB-KW"/>
</dbReference>
<dbReference type="SUPFAM" id="SSF55144">
    <property type="entry name" value="LigT-like"/>
    <property type="match status" value="1"/>
</dbReference>
<sequence>MFDDLLAEANNDPRMIQSHCERQRVGRNDRLKTQMLSRELQGVKTDEFLLRALQQPNYQDPRNNLCVWARPTRAVGGMIEKVQQELRALAPGIWTTPSTCLHMTVLEIVHTLTPEEVAACVATLRPCLKEMADWPLKHRTRLIKPMLNIDDGAVALSFVPAAGECRDSVSDDQYTYLHLRNDLSRMSCENGVEVVARYATTSSHMTVARFVSNKDHGDKRAMESWIKTLEALNIWLKDNYHPKIGQPNKVDVDCEWYIGAERPLEIRQGSLWYGGGETIETGTAY</sequence>
<dbReference type="Proteomes" id="UP000824998">
    <property type="component" value="Unassembled WGS sequence"/>
</dbReference>
<accession>A0A9P7YM39</accession>
<proteinExistence type="predicted"/>
<dbReference type="OrthoDB" id="2967263at2759"/>
<keyword evidence="1" id="KW-0436">Ligase</keyword>
<name>A0A9P7YM39_9HELO</name>
<evidence type="ECO:0000313" key="2">
    <source>
        <dbReference type="Proteomes" id="UP000824998"/>
    </source>
</evidence>
<organism evidence="1 2">
    <name type="scientific">Amylocarpus encephaloides</name>
    <dbReference type="NCBI Taxonomy" id="45428"/>
    <lineage>
        <taxon>Eukaryota</taxon>
        <taxon>Fungi</taxon>
        <taxon>Dikarya</taxon>
        <taxon>Ascomycota</taxon>
        <taxon>Pezizomycotina</taxon>
        <taxon>Leotiomycetes</taxon>
        <taxon>Helotiales</taxon>
        <taxon>Helotiales incertae sedis</taxon>
        <taxon>Amylocarpus</taxon>
    </lineage>
</organism>
<dbReference type="AlphaFoldDB" id="A0A9P7YM39"/>
<evidence type="ECO:0000313" key="1">
    <source>
        <dbReference type="EMBL" id="KAG9236344.1"/>
    </source>
</evidence>
<dbReference type="EMBL" id="MU251409">
    <property type="protein sequence ID" value="KAG9236344.1"/>
    <property type="molecule type" value="Genomic_DNA"/>
</dbReference>
<keyword evidence="2" id="KW-1185">Reference proteome</keyword>
<reference evidence="1" key="1">
    <citation type="journal article" date="2021" name="IMA Fungus">
        <title>Genomic characterization of three marine fungi, including Emericellopsis atlantica sp. nov. with signatures of a generalist lifestyle and marine biomass degradation.</title>
        <authorList>
            <person name="Hagestad O.C."/>
            <person name="Hou L."/>
            <person name="Andersen J.H."/>
            <person name="Hansen E.H."/>
            <person name="Altermark B."/>
            <person name="Li C."/>
            <person name="Kuhnert E."/>
            <person name="Cox R.J."/>
            <person name="Crous P.W."/>
            <person name="Spatafora J.W."/>
            <person name="Lail K."/>
            <person name="Amirebrahimi M."/>
            <person name="Lipzen A."/>
            <person name="Pangilinan J."/>
            <person name="Andreopoulos W."/>
            <person name="Hayes R.D."/>
            <person name="Ng V."/>
            <person name="Grigoriev I.V."/>
            <person name="Jackson S.A."/>
            <person name="Sutton T.D.S."/>
            <person name="Dobson A.D.W."/>
            <person name="Rama T."/>
        </authorList>
    </citation>
    <scope>NUCLEOTIDE SEQUENCE</scope>
    <source>
        <strain evidence="1">TRa018bII</strain>
    </source>
</reference>